<dbReference type="InterPro" id="IPR027417">
    <property type="entry name" value="P-loop_NTPase"/>
</dbReference>
<evidence type="ECO:0000259" key="9">
    <source>
        <dbReference type="PROSITE" id="PS50893"/>
    </source>
</evidence>
<dbReference type="SMART" id="SM00382">
    <property type="entry name" value="AAA"/>
    <property type="match status" value="1"/>
</dbReference>
<dbReference type="InterPro" id="IPR003593">
    <property type="entry name" value="AAA+_ATPase"/>
</dbReference>
<dbReference type="EC" id="7.6.2.9" evidence="8"/>
<comment type="subcellular location">
    <subcellularLocation>
        <location evidence="8">Cell inner membrane</location>
        <topology evidence="8">Peripheral membrane protein</topology>
    </subcellularLocation>
</comment>
<reference evidence="11 12" key="1">
    <citation type="journal article" date="2021" name="Sci. Rep.">
        <title>The distribution of antibiotic resistance genes in chicken gut microbiota commensals.</title>
        <authorList>
            <person name="Juricova H."/>
            <person name="Matiasovicova J."/>
            <person name="Kubasova T."/>
            <person name="Cejkova D."/>
            <person name="Rychlik I."/>
        </authorList>
    </citation>
    <scope>NUCLEOTIDE SEQUENCE [LARGE SCALE GENOMIC DNA]</scope>
    <source>
        <strain evidence="11 12">An435</strain>
    </source>
</reference>
<accession>A0ABS2FE59</accession>
<evidence type="ECO:0000256" key="3">
    <source>
        <dbReference type="ARBA" id="ARBA00022737"/>
    </source>
</evidence>
<dbReference type="InterPro" id="IPR046342">
    <property type="entry name" value="CBS_dom_sf"/>
</dbReference>
<evidence type="ECO:0000256" key="5">
    <source>
        <dbReference type="ARBA" id="ARBA00022840"/>
    </source>
</evidence>
<keyword evidence="3" id="KW-0677">Repeat</keyword>
<dbReference type="InterPro" id="IPR003439">
    <property type="entry name" value="ABC_transporter-like_ATP-bd"/>
</dbReference>
<dbReference type="InterPro" id="IPR017871">
    <property type="entry name" value="ABC_transporter-like_CS"/>
</dbReference>
<dbReference type="RefSeq" id="WP_148323782.1">
    <property type="nucleotide sequence ID" value="NZ_JACJLL010000024.1"/>
</dbReference>
<evidence type="ECO:0000256" key="7">
    <source>
        <dbReference type="PROSITE-ProRule" id="PRU00703"/>
    </source>
</evidence>
<feature type="domain" description="CBS" evidence="10">
    <location>
        <begin position="315"/>
        <end position="376"/>
    </location>
</feature>
<evidence type="ECO:0000313" key="11">
    <source>
        <dbReference type="EMBL" id="MBM6818835.1"/>
    </source>
</evidence>
<dbReference type="GO" id="GO:0005524">
    <property type="term" value="F:ATP binding"/>
    <property type="evidence" value="ECO:0007669"/>
    <property type="project" value="UniProtKB-KW"/>
</dbReference>
<proteinExistence type="inferred from homology"/>
<comment type="catalytic activity">
    <reaction evidence="8">
        <text>a quaternary ammonium(out) + ATP + H2O = a quaternary ammonium(in) + ADP + phosphate + H(+)</text>
        <dbReference type="Rhea" id="RHEA:11036"/>
        <dbReference type="ChEBI" id="CHEBI:15377"/>
        <dbReference type="ChEBI" id="CHEBI:15378"/>
        <dbReference type="ChEBI" id="CHEBI:30616"/>
        <dbReference type="ChEBI" id="CHEBI:35267"/>
        <dbReference type="ChEBI" id="CHEBI:43474"/>
        <dbReference type="ChEBI" id="CHEBI:456216"/>
    </reaction>
</comment>
<dbReference type="Gene3D" id="3.10.580.10">
    <property type="entry name" value="CBS-domain"/>
    <property type="match status" value="1"/>
</dbReference>
<keyword evidence="6 7" id="KW-0129">CBS domain</keyword>
<dbReference type="SUPFAM" id="SSF52540">
    <property type="entry name" value="P-loop containing nucleoside triphosphate hydrolases"/>
    <property type="match status" value="1"/>
</dbReference>
<evidence type="ECO:0000256" key="8">
    <source>
        <dbReference type="RuleBase" id="RU369116"/>
    </source>
</evidence>
<name>A0ABS2FE59_9CLOT</name>
<sequence length="378" mass="43336">MIRFENVTKRYKTKQVLKEINLTIEKGKLVTIIGESGCGKTTLLKMINRLIKPSSGFIYINNKKIQSIDEVMLRRNIGYVIQQTGLFPHMTIRENIELIPKLQKVDSEKIIENTRKLMQMVGLNCEEFLDRYPTELSGGQQQRVGVARAFANDPDIILMDEPFSALDPMTRSDLQDELVELQSKLKKTIVFVTHDMDEAIKISDMICIMKDGEVLQYDTPENILRNPVDEFVSNFVGKNRIWSSPEYIKISDIMIDKPITSYKNLSVFKCIDKMRQKKVDSLLIIEPNDHKLIGIVKASKLRGIEDKTQPVEKFMNKKFSTLLINECILDALKVVTEEHISTVPVVDDASHLVGLVTRSSLVTTLSQQYFDYEEDEII</sequence>
<evidence type="ECO:0000256" key="2">
    <source>
        <dbReference type="ARBA" id="ARBA00022448"/>
    </source>
</evidence>
<keyword evidence="12" id="KW-1185">Reference proteome</keyword>
<keyword evidence="8" id="KW-0472">Membrane</keyword>
<dbReference type="SMART" id="SM00116">
    <property type="entry name" value="CBS"/>
    <property type="match status" value="2"/>
</dbReference>
<dbReference type="Proteomes" id="UP000767334">
    <property type="component" value="Unassembled WGS sequence"/>
</dbReference>
<dbReference type="InterPro" id="IPR000644">
    <property type="entry name" value="CBS_dom"/>
</dbReference>
<dbReference type="EMBL" id="JACJLL010000024">
    <property type="protein sequence ID" value="MBM6818835.1"/>
    <property type="molecule type" value="Genomic_DNA"/>
</dbReference>
<evidence type="ECO:0000259" key="10">
    <source>
        <dbReference type="PROSITE" id="PS51371"/>
    </source>
</evidence>
<keyword evidence="8" id="KW-0997">Cell inner membrane</keyword>
<keyword evidence="5 8" id="KW-0067">ATP-binding</keyword>
<comment type="subunit">
    <text evidence="8">The complex is probably composed of two ATP-binding proteins, two transmembrane proteins and a solute-binding protein.</text>
</comment>
<gene>
    <name evidence="11" type="ORF">H6A19_05715</name>
</gene>
<dbReference type="PANTHER" id="PTHR43117:SF4">
    <property type="entry name" value="OSMOPROTECTANT IMPORT ATP-BINDING PROTEIN OSMV"/>
    <property type="match status" value="1"/>
</dbReference>
<feature type="domain" description="CBS" evidence="10">
    <location>
        <begin position="254"/>
        <end position="311"/>
    </location>
</feature>
<feature type="domain" description="ABC transporter" evidence="9">
    <location>
        <begin position="2"/>
        <end position="236"/>
    </location>
</feature>
<dbReference type="NCBIfam" id="TIGR01186">
    <property type="entry name" value="proV"/>
    <property type="match status" value="1"/>
</dbReference>
<dbReference type="PROSITE" id="PS00211">
    <property type="entry name" value="ABC_TRANSPORTER_1"/>
    <property type="match status" value="1"/>
</dbReference>
<protein>
    <recommendedName>
        <fullName evidence="8">Quaternary amine transport ATP-binding protein</fullName>
        <ecNumber evidence="8">7.6.2.9</ecNumber>
    </recommendedName>
</protein>
<evidence type="ECO:0000256" key="4">
    <source>
        <dbReference type="ARBA" id="ARBA00022741"/>
    </source>
</evidence>
<dbReference type="Gene3D" id="3.40.50.300">
    <property type="entry name" value="P-loop containing nucleotide triphosphate hydrolases"/>
    <property type="match status" value="1"/>
</dbReference>
<dbReference type="PANTHER" id="PTHR43117">
    <property type="entry name" value="OSMOPROTECTANT IMPORT ATP-BINDING PROTEIN OSMV"/>
    <property type="match status" value="1"/>
</dbReference>
<keyword evidence="4 8" id="KW-0547">Nucleotide-binding</keyword>
<keyword evidence="8" id="KW-1003">Cell membrane</keyword>
<evidence type="ECO:0000313" key="12">
    <source>
        <dbReference type="Proteomes" id="UP000767334"/>
    </source>
</evidence>
<keyword evidence="2 8" id="KW-0813">Transport</keyword>
<dbReference type="InterPro" id="IPR005892">
    <property type="entry name" value="Gly-betaine_transp_ATP-bd"/>
</dbReference>
<evidence type="ECO:0000256" key="1">
    <source>
        <dbReference type="ARBA" id="ARBA00005417"/>
    </source>
</evidence>
<dbReference type="Pfam" id="PF00005">
    <property type="entry name" value="ABC_tran"/>
    <property type="match status" value="1"/>
</dbReference>
<comment type="caution">
    <text evidence="11">The sequence shown here is derived from an EMBL/GenBank/DDBJ whole genome shotgun (WGS) entry which is preliminary data.</text>
</comment>
<organism evidence="11 12">
    <name type="scientific">Clostridium saudiense</name>
    <dbReference type="NCBI Taxonomy" id="1414720"/>
    <lineage>
        <taxon>Bacteria</taxon>
        <taxon>Bacillati</taxon>
        <taxon>Bacillota</taxon>
        <taxon>Clostridia</taxon>
        <taxon>Eubacteriales</taxon>
        <taxon>Clostridiaceae</taxon>
        <taxon>Clostridium</taxon>
    </lineage>
</organism>
<dbReference type="PROSITE" id="PS51371">
    <property type="entry name" value="CBS"/>
    <property type="match status" value="2"/>
</dbReference>
<dbReference type="SUPFAM" id="SSF54631">
    <property type="entry name" value="CBS-domain pair"/>
    <property type="match status" value="1"/>
</dbReference>
<dbReference type="PROSITE" id="PS50893">
    <property type="entry name" value="ABC_TRANSPORTER_2"/>
    <property type="match status" value="1"/>
</dbReference>
<comment type="similarity">
    <text evidence="1 8">Belongs to the ABC transporter superfamily.</text>
</comment>
<dbReference type="Pfam" id="PF00571">
    <property type="entry name" value="CBS"/>
    <property type="match status" value="2"/>
</dbReference>
<evidence type="ECO:0000256" key="6">
    <source>
        <dbReference type="ARBA" id="ARBA00023122"/>
    </source>
</evidence>